<dbReference type="GO" id="GO:0003677">
    <property type="term" value="F:DNA binding"/>
    <property type="evidence" value="ECO:0007669"/>
    <property type="project" value="InterPro"/>
</dbReference>
<dbReference type="SUPFAM" id="SSF46955">
    <property type="entry name" value="Putative DNA-binding domain"/>
    <property type="match status" value="1"/>
</dbReference>
<evidence type="ECO:0000313" key="4">
    <source>
        <dbReference type="Proteomes" id="UP000244069"/>
    </source>
</evidence>
<reference evidence="3 4" key="1">
    <citation type="submission" date="2018-04" db="EMBL/GenBank/DDBJ databases">
        <title>Genomic Encyclopedia of Archaeal and Bacterial Type Strains, Phase II (KMG-II): from individual species to whole genera.</title>
        <authorList>
            <person name="Goeker M."/>
        </authorList>
    </citation>
    <scope>NUCLEOTIDE SEQUENCE [LARGE SCALE GENOMIC DNA]</scope>
    <source>
        <strain evidence="3 4">DSM 29329</strain>
    </source>
</reference>
<feature type="region of interest" description="Disordered" evidence="1">
    <location>
        <begin position="214"/>
        <end position="248"/>
    </location>
</feature>
<feature type="compositionally biased region" description="Low complexity" evidence="1">
    <location>
        <begin position="125"/>
        <end position="144"/>
    </location>
</feature>
<dbReference type="InterPro" id="IPR000551">
    <property type="entry name" value="MerR-type_HTH_dom"/>
</dbReference>
<evidence type="ECO:0000259" key="2">
    <source>
        <dbReference type="PROSITE" id="PS50937"/>
    </source>
</evidence>
<dbReference type="AlphaFoldDB" id="A0A2T6B285"/>
<accession>A0A2T6B285</accession>
<dbReference type="CDD" id="cd04765">
    <property type="entry name" value="HTH_MlrA-like_sg2"/>
    <property type="match status" value="1"/>
</dbReference>
<sequence>MAPVPKSRDAFRTISEVAEWLDTPAHVLRFWESKFTQVKPVKRAGGRRYYRPADMELIGGIKRLLHEDGMTIKGVQKLLREQGVRHVASLSPYSLDGSVAGTPVEDAPFTEAEAVETVVPFARSAPAESEQAPQAAAPEDPAQETLSETAEAPAPADTVMEAAPAGDLPEAPAFAASAEPLEEDSGLAADAAADVPAQNPEEEVAMSDLDHLIEDDNAPDLPLFDTDPAEPVSEEPEAVEPEAPDAARAPLVAREIAPITPRPGVLSQLARVDSLSARQASQIAGHVAALQQISDRMSATRA</sequence>
<feature type="compositionally biased region" description="Acidic residues" evidence="1">
    <location>
        <begin position="232"/>
        <end position="243"/>
    </location>
</feature>
<proteinExistence type="predicted"/>
<dbReference type="Gene3D" id="1.10.1660.10">
    <property type="match status" value="1"/>
</dbReference>
<feature type="domain" description="HTH merR-type" evidence="2">
    <location>
        <begin position="13"/>
        <end position="81"/>
    </location>
</feature>
<protein>
    <submittedName>
        <fullName evidence="3">MerR-like DNA binding protein</fullName>
    </submittedName>
</protein>
<comment type="caution">
    <text evidence="3">The sequence shown here is derived from an EMBL/GenBank/DDBJ whole genome shotgun (WGS) entry which is preliminary data.</text>
</comment>
<dbReference type="InterPro" id="IPR009061">
    <property type="entry name" value="DNA-bd_dom_put_sf"/>
</dbReference>
<evidence type="ECO:0000256" key="1">
    <source>
        <dbReference type="SAM" id="MobiDB-lite"/>
    </source>
</evidence>
<name>A0A2T6B285_9RHOB</name>
<feature type="region of interest" description="Disordered" evidence="1">
    <location>
        <begin position="124"/>
        <end position="153"/>
    </location>
</feature>
<dbReference type="PROSITE" id="PS50937">
    <property type="entry name" value="HTH_MERR_2"/>
    <property type="match status" value="1"/>
</dbReference>
<dbReference type="GO" id="GO:0006355">
    <property type="term" value="P:regulation of DNA-templated transcription"/>
    <property type="evidence" value="ECO:0007669"/>
    <property type="project" value="InterPro"/>
</dbReference>
<dbReference type="RefSeq" id="WP_244640992.1">
    <property type="nucleotide sequence ID" value="NZ_BMEZ01000005.1"/>
</dbReference>
<gene>
    <name evidence="3" type="ORF">C8N44_10545</name>
</gene>
<dbReference type="SMART" id="SM00422">
    <property type="entry name" value="HTH_MERR"/>
    <property type="match status" value="1"/>
</dbReference>
<dbReference type="Proteomes" id="UP000244069">
    <property type="component" value="Unassembled WGS sequence"/>
</dbReference>
<evidence type="ECO:0000313" key="3">
    <source>
        <dbReference type="EMBL" id="PTX50186.1"/>
    </source>
</evidence>
<keyword evidence="4" id="KW-1185">Reference proteome</keyword>
<organism evidence="3 4">
    <name type="scientific">Allosediminivita pacifica</name>
    <dbReference type="NCBI Taxonomy" id="1267769"/>
    <lineage>
        <taxon>Bacteria</taxon>
        <taxon>Pseudomonadati</taxon>
        <taxon>Pseudomonadota</taxon>
        <taxon>Alphaproteobacteria</taxon>
        <taxon>Rhodobacterales</taxon>
        <taxon>Paracoccaceae</taxon>
        <taxon>Allosediminivita</taxon>
    </lineage>
</organism>
<dbReference type="EMBL" id="QBKN01000005">
    <property type="protein sequence ID" value="PTX50186.1"/>
    <property type="molecule type" value="Genomic_DNA"/>
</dbReference>
<dbReference type="Pfam" id="PF13411">
    <property type="entry name" value="MerR_1"/>
    <property type="match status" value="1"/>
</dbReference>